<keyword evidence="3" id="KW-0217">Developmental protein</keyword>
<feature type="domain" description="ASD2" evidence="13">
    <location>
        <begin position="1561"/>
        <end position="1826"/>
    </location>
</feature>
<dbReference type="KEGG" id="char:105902420"/>
<reference evidence="15" key="1">
    <citation type="submission" date="2025-08" db="UniProtKB">
        <authorList>
            <consortium name="RefSeq"/>
        </authorList>
    </citation>
    <scope>IDENTIFICATION</scope>
</reference>
<dbReference type="InterPro" id="IPR014800">
    <property type="entry name" value="ASD1_dom"/>
</dbReference>
<dbReference type="PROSITE" id="PS51307">
    <property type="entry name" value="ASD2"/>
    <property type="match status" value="1"/>
</dbReference>
<evidence type="ECO:0000259" key="11">
    <source>
        <dbReference type="PROSITE" id="PS50106"/>
    </source>
</evidence>
<feature type="compositionally biased region" description="Pro residues" evidence="10">
    <location>
        <begin position="1369"/>
        <end position="1386"/>
    </location>
</feature>
<feature type="domain" description="PDZ" evidence="11">
    <location>
        <begin position="18"/>
        <end position="103"/>
    </location>
</feature>
<dbReference type="GO" id="GO:0016324">
    <property type="term" value="C:apical plasma membrane"/>
    <property type="evidence" value="ECO:0007669"/>
    <property type="project" value="TreeGrafter"/>
</dbReference>
<protein>
    <submittedName>
        <fullName evidence="15">Protein Shroom3 isoform X1</fullName>
    </submittedName>
</protein>
<feature type="region of interest" description="Disordered" evidence="10">
    <location>
        <begin position="202"/>
        <end position="230"/>
    </location>
</feature>
<feature type="region of interest" description="Disordered" evidence="10">
    <location>
        <begin position="1732"/>
        <end position="1757"/>
    </location>
</feature>
<keyword evidence="14" id="KW-1185">Reference proteome</keyword>
<feature type="region of interest" description="Disordered" evidence="10">
    <location>
        <begin position="1823"/>
        <end position="1846"/>
    </location>
</feature>
<keyword evidence="5" id="KW-0597">Phosphoprotein</keyword>
<feature type="compositionally biased region" description="Basic and acidic residues" evidence="10">
    <location>
        <begin position="1606"/>
        <end position="1618"/>
    </location>
</feature>
<feature type="compositionally biased region" description="Basic and acidic residues" evidence="10">
    <location>
        <begin position="898"/>
        <end position="911"/>
    </location>
</feature>
<dbReference type="GO" id="GO:0007015">
    <property type="term" value="P:actin filament organization"/>
    <property type="evidence" value="ECO:0007669"/>
    <property type="project" value="TreeGrafter"/>
</dbReference>
<feature type="compositionally biased region" description="Basic and acidic residues" evidence="10">
    <location>
        <begin position="952"/>
        <end position="968"/>
    </location>
</feature>
<feature type="compositionally biased region" description="Polar residues" evidence="10">
    <location>
        <begin position="446"/>
        <end position="462"/>
    </location>
</feature>
<feature type="compositionally biased region" description="Low complexity" evidence="10">
    <location>
        <begin position="1052"/>
        <end position="1070"/>
    </location>
</feature>
<dbReference type="SMART" id="SM00228">
    <property type="entry name" value="PDZ"/>
    <property type="match status" value="1"/>
</dbReference>
<evidence type="ECO:0000256" key="1">
    <source>
        <dbReference type="ARBA" id="ARBA00004245"/>
    </source>
</evidence>
<feature type="region of interest" description="Disordered" evidence="10">
    <location>
        <begin position="1253"/>
        <end position="1291"/>
    </location>
</feature>
<dbReference type="GO" id="GO:0005912">
    <property type="term" value="C:adherens junction"/>
    <property type="evidence" value="ECO:0007669"/>
    <property type="project" value="TreeGrafter"/>
</dbReference>
<comment type="similarity">
    <text evidence="2">Belongs to the shroom family.</text>
</comment>
<feature type="compositionally biased region" description="Polar residues" evidence="10">
    <location>
        <begin position="221"/>
        <end position="230"/>
    </location>
</feature>
<dbReference type="FunFam" id="2.30.42.10:FF:000100">
    <property type="entry name" value="Shroom family member 2"/>
    <property type="match status" value="1"/>
</dbReference>
<accession>A0A6P8FZ26</accession>
<feature type="compositionally biased region" description="Pro residues" evidence="10">
    <location>
        <begin position="1440"/>
        <end position="1450"/>
    </location>
</feature>
<feature type="compositionally biased region" description="Pro residues" evidence="10">
    <location>
        <begin position="916"/>
        <end position="926"/>
    </location>
</feature>
<dbReference type="GeneID" id="105902420"/>
<proteinExistence type="inferred from homology"/>
<feature type="compositionally biased region" description="Basic and acidic residues" evidence="10">
    <location>
        <begin position="708"/>
        <end position="719"/>
    </location>
</feature>
<feature type="compositionally biased region" description="Basic and acidic residues" evidence="10">
    <location>
        <begin position="990"/>
        <end position="1001"/>
    </location>
</feature>
<feature type="compositionally biased region" description="Basic and acidic residues" evidence="10">
    <location>
        <begin position="613"/>
        <end position="622"/>
    </location>
</feature>
<feature type="region of interest" description="Disordered" evidence="10">
    <location>
        <begin position="440"/>
        <end position="668"/>
    </location>
</feature>
<dbReference type="InterPro" id="IPR014799">
    <property type="entry name" value="ASD2_dom"/>
</dbReference>
<feature type="compositionally biased region" description="Basic and acidic residues" evidence="10">
    <location>
        <begin position="553"/>
        <end position="563"/>
    </location>
</feature>
<feature type="compositionally biased region" description="Low complexity" evidence="10">
    <location>
        <begin position="686"/>
        <end position="704"/>
    </location>
</feature>
<evidence type="ECO:0000256" key="7">
    <source>
        <dbReference type="ARBA" id="ARBA00023203"/>
    </source>
</evidence>
<keyword evidence="7 9" id="KW-0009">Actin-binding</keyword>
<dbReference type="InterPro" id="IPR001478">
    <property type="entry name" value="PDZ"/>
</dbReference>
<evidence type="ECO:0000313" key="15">
    <source>
        <dbReference type="RefSeq" id="XP_031433073.1"/>
    </source>
</evidence>
<dbReference type="InterPro" id="IPR036034">
    <property type="entry name" value="PDZ_sf"/>
</dbReference>
<dbReference type="Gene3D" id="6.10.250.3120">
    <property type="match status" value="1"/>
</dbReference>
<dbReference type="Proteomes" id="UP000515152">
    <property type="component" value="Chromosome 12"/>
</dbReference>
<dbReference type="GO" id="GO:0043296">
    <property type="term" value="C:apical junction complex"/>
    <property type="evidence" value="ECO:0007669"/>
    <property type="project" value="TreeGrafter"/>
</dbReference>
<feature type="domain" description="ASD1" evidence="12">
    <location>
        <begin position="850"/>
        <end position="971"/>
    </location>
</feature>
<dbReference type="PROSITE" id="PS50106">
    <property type="entry name" value="PDZ"/>
    <property type="match status" value="1"/>
</dbReference>
<dbReference type="RefSeq" id="XP_031433073.1">
    <property type="nucleotide sequence ID" value="XM_031577213.2"/>
</dbReference>
<comment type="subcellular location">
    <subcellularLocation>
        <location evidence="1">Cytoplasm</location>
        <location evidence="1">Cytoskeleton</location>
    </subcellularLocation>
</comment>
<feature type="compositionally biased region" description="Basic and acidic residues" evidence="10">
    <location>
        <begin position="1547"/>
        <end position="1558"/>
    </location>
</feature>
<dbReference type="Pfam" id="PF08688">
    <property type="entry name" value="ASD1"/>
    <property type="match status" value="1"/>
</dbReference>
<feature type="region of interest" description="Disordered" evidence="10">
    <location>
        <begin position="1127"/>
        <end position="1175"/>
    </location>
</feature>
<evidence type="ECO:0000256" key="10">
    <source>
        <dbReference type="SAM" id="MobiDB-lite"/>
    </source>
</evidence>
<keyword evidence="8" id="KW-0206">Cytoskeleton</keyword>
<feature type="compositionally biased region" description="Low complexity" evidence="10">
    <location>
        <begin position="1402"/>
        <end position="1412"/>
    </location>
</feature>
<feature type="compositionally biased region" description="Polar residues" evidence="10">
    <location>
        <begin position="1336"/>
        <end position="1352"/>
    </location>
</feature>
<feature type="compositionally biased region" description="Low complexity" evidence="10">
    <location>
        <begin position="338"/>
        <end position="360"/>
    </location>
</feature>
<feature type="compositionally biased region" description="Basic and acidic residues" evidence="10">
    <location>
        <begin position="1265"/>
        <end position="1277"/>
    </location>
</feature>
<evidence type="ECO:0000256" key="4">
    <source>
        <dbReference type="ARBA" id="ARBA00022490"/>
    </source>
</evidence>
<organism evidence="14 15">
    <name type="scientific">Clupea harengus</name>
    <name type="common">Atlantic herring</name>
    <dbReference type="NCBI Taxonomy" id="7950"/>
    <lineage>
        <taxon>Eukaryota</taxon>
        <taxon>Metazoa</taxon>
        <taxon>Chordata</taxon>
        <taxon>Craniata</taxon>
        <taxon>Vertebrata</taxon>
        <taxon>Euteleostomi</taxon>
        <taxon>Actinopterygii</taxon>
        <taxon>Neopterygii</taxon>
        <taxon>Teleostei</taxon>
        <taxon>Clupei</taxon>
        <taxon>Clupeiformes</taxon>
        <taxon>Clupeoidei</taxon>
        <taxon>Clupeidae</taxon>
        <taxon>Clupea</taxon>
    </lineage>
</organism>
<feature type="compositionally biased region" description="Low complexity" evidence="10">
    <location>
        <begin position="1515"/>
        <end position="1527"/>
    </location>
</feature>
<dbReference type="Pfam" id="PF00595">
    <property type="entry name" value="PDZ"/>
    <property type="match status" value="1"/>
</dbReference>
<evidence type="ECO:0000256" key="9">
    <source>
        <dbReference type="PROSITE-ProRule" id="PRU00637"/>
    </source>
</evidence>
<dbReference type="CTD" id="57619"/>
<evidence type="ECO:0000256" key="2">
    <source>
        <dbReference type="ARBA" id="ARBA00006469"/>
    </source>
</evidence>
<feature type="compositionally biased region" description="Polar residues" evidence="10">
    <location>
        <begin position="521"/>
        <end position="532"/>
    </location>
</feature>
<dbReference type="PANTHER" id="PTHR15012">
    <property type="entry name" value="APICAL PROTEIN/SHROOM-RELATED"/>
    <property type="match status" value="1"/>
</dbReference>
<dbReference type="OrthoDB" id="10063560at2759"/>
<feature type="region of interest" description="Disordered" evidence="10">
    <location>
        <begin position="325"/>
        <end position="385"/>
    </location>
</feature>
<feature type="compositionally biased region" description="Pro residues" evidence="10">
    <location>
        <begin position="1460"/>
        <end position="1469"/>
    </location>
</feature>
<evidence type="ECO:0000256" key="6">
    <source>
        <dbReference type="ARBA" id="ARBA00022701"/>
    </source>
</evidence>
<gene>
    <name evidence="15" type="primary">shroom3</name>
</gene>
<dbReference type="Gene3D" id="2.30.42.10">
    <property type="match status" value="1"/>
</dbReference>
<keyword evidence="6" id="KW-0493">Microtubule</keyword>
<dbReference type="GO" id="GO:0030864">
    <property type="term" value="C:cortical actin cytoskeleton"/>
    <property type="evidence" value="ECO:0007669"/>
    <property type="project" value="TreeGrafter"/>
</dbReference>
<dbReference type="SUPFAM" id="SSF50156">
    <property type="entry name" value="PDZ domain-like"/>
    <property type="match status" value="1"/>
</dbReference>
<feature type="compositionally biased region" description="Low complexity" evidence="10">
    <location>
        <begin position="886"/>
        <end position="897"/>
    </location>
</feature>
<feature type="region of interest" description="Disordered" evidence="10">
    <location>
        <begin position="850"/>
        <end position="1086"/>
    </location>
</feature>
<evidence type="ECO:0000313" key="14">
    <source>
        <dbReference type="Proteomes" id="UP000515152"/>
    </source>
</evidence>
<feature type="region of interest" description="Disordered" evidence="10">
    <location>
        <begin position="681"/>
        <end position="747"/>
    </location>
</feature>
<dbReference type="Pfam" id="PF08687">
    <property type="entry name" value="ASD2"/>
    <property type="match status" value="1"/>
</dbReference>
<dbReference type="GO" id="GO:0005874">
    <property type="term" value="C:microtubule"/>
    <property type="evidence" value="ECO:0007669"/>
    <property type="project" value="UniProtKB-KW"/>
</dbReference>
<sequence length="1846" mass="202324">MDNSLTGSNSTVFHRGKSLYVQARLQGGAPWGFTLKGGLEHGEALIISKVEEGGKADQLEHPLQVGDQVVIINDVELSGFRQEAISLVKGSYKTLWLTVRRECCPGPCPSEACAQPCPSSHSTPRHSRTCSGGVQLRIKNRRSEPASRPHSWHSTKLADSQQDPSMMKISQGSMGAPWHQNYHSSASTTDLSGYEAGFLRKSPDQYSSRGSMESLDHPSPAYSSCHQLSASKSSNSIDHLHSKRDSAYSSFSTSSSIPEYLAAAPSFSNRERSCSMEHVPQTRGAPQEEGMQQADIRYVRTVYDPQQGVSEEHEVTSALLGRAADGRGQARGGGGACHRGSSSSSSSSSGGSSTSNRHSAGPVWGSHSRSSYESLKGAPAPPLRSDSFAAIRNHERPNSWSSLEQVRSLRALHKGSWHHSSGSVATGKPSFVTEGQLHTVVEKSPESSPTTRPKQGFPQASQPGRPMFPTSIYQVPPPEPHFAQMPTSCPSSSTVYPALAKESRYTPQREPGGEGVAVENGYQSNTPHGSSSPPHPAFSQPKPLPQAPASSQHPERGLEELHAKYRPHLQSNSYWPPAPSIGQERRDPYTPVQPRGERARHTQSPEPQSSLKQSREEEHVRSPEQSSQAEPTVMQSKVPQGQVAHGNRGGPNLPVRHYSESSVSQDHEHLLTRLENALAEVQRCASPESSSSSSQNHSVDRSVSVLERVSRFERREPGKVRSQSTSNASSTSYRPNHTAAGPKSSLSGVEDLRNMLDRNCISALQTIPPSFYSNTQGFSTAYQEGHMELHHRRGSSDQAQLRYLPDPALALQRSKSTFHLDEENGTSSEWKDDPLDIIGTIQDRSYRDSIKDAQSKVLRSTSFRRRDMNPPPVPVKHLSLERKGPKTTPKPTSTSPHTPKERHVVTPDTLERSSPPELPSVPPVGPPLVRIVGRSVPPVGPPLVRIGGRKRLTMDQKKRSYSEPENMHEVGLSDPETSRKQQFLIPETSVADRRKMFEMAFRRNAGPKPPASHPQLKQMQQDAVAEYMKRKTGKRSEGRPSRPHSAYIHPASCSSTDSRSLSSTSSLASLQEPGLESLSGGGRQTYTLPANLHGDFYSGRLHAEPQQAVYRPQSKAPEPEWLQERQVDKERLASDPSLAQTSGPDALYHLPLSQHRDGGFEKAAPARSSGKSASAEDLLDRLENRPSPQHVRSRSSPSVERYNQDFMVAELKSFGLMSMDLVPSGHSANRSLSSLKPERPSSASAVRTEHYLLNQTNSQAHAPVVRRDRQRHSDRQRAQSATGLAASVGLPCPFSPPGNTGSLEWQASNRLCVANLDAITFPSTPQGGASRHTRRASTGMTRQNSSDTSTSEETLKDFPSGEPGQSAPKTPPPSEKGLTPAPPNLPPKTSHVAPAHPPPHSPDQLPQPLLSLRISESALRYSPPLASSQEDDDVFLQDVSPPPSPSPPLPIRETDITEDFPPPPPPLSLSPPVGEEGYMEPPMPCISAEPVEDLVVGHGTAGGSASLSPPPLSPEPSLNPSLSTEPLAPSIAVPEEDDESLGLDPRLLSRREKSEVDRRVEALARELVSRDKSLTPLLDGWAGRSSMDMMEEIFPAYRQRSSWQRRRSDVSQEDRGPDEVCDSQEPSAPASRMETDLDEEEADLTQKQGELLQALALSVAVLREEKEQLGEEQRGCCALGGSTEALVQERCKPNERDKYRMFIGDLDKIVNLLLSLSGRLARVESTLTALDREAETEDSGEERETLQQKRRQLCSQQEDARELKENLDRRERVVLDFLAGYLTAAQLRDHRRYVRLKPALLIRQRHLDDLIRLGEEHLQRLEERLPAQPRPTADGPAPRSTAVTSL</sequence>
<evidence type="ECO:0000259" key="12">
    <source>
        <dbReference type="PROSITE" id="PS51306"/>
    </source>
</evidence>
<keyword evidence="4" id="KW-0963">Cytoplasm</keyword>
<evidence type="ECO:0000256" key="3">
    <source>
        <dbReference type="ARBA" id="ARBA00022473"/>
    </source>
</evidence>
<feature type="compositionally biased region" description="Polar residues" evidence="10">
    <location>
        <begin position="485"/>
        <end position="495"/>
    </location>
</feature>
<dbReference type="PANTHER" id="PTHR15012:SF33">
    <property type="entry name" value="PROTEIN SHROOM3"/>
    <property type="match status" value="1"/>
</dbReference>
<dbReference type="PROSITE" id="PS51306">
    <property type="entry name" value="ASD1"/>
    <property type="match status" value="1"/>
</dbReference>
<dbReference type="InterPro" id="IPR027685">
    <property type="entry name" value="Shroom_fam"/>
</dbReference>
<feature type="compositionally biased region" description="Polar residues" evidence="10">
    <location>
        <begin position="623"/>
        <end position="639"/>
    </location>
</feature>
<name>A0A6P8FZ26_CLUHA</name>
<evidence type="ECO:0000259" key="13">
    <source>
        <dbReference type="PROSITE" id="PS51307"/>
    </source>
</evidence>
<feature type="region of interest" description="Disordered" evidence="10">
    <location>
        <begin position="270"/>
        <end position="292"/>
    </location>
</feature>
<feature type="region of interest" description="Disordered" evidence="10">
    <location>
        <begin position="1320"/>
        <end position="1558"/>
    </location>
</feature>
<evidence type="ECO:0000256" key="8">
    <source>
        <dbReference type="ARBA" id="ARBA00023212"/>
    </source>
</evidence>
<feature type="compositionally biased region" description="Polar residues" evidence="10">
    <location>
        <begin position="602"/>
        <end position="612"/>
    </location>
</feature>
<feature type="compositionally biased region" description="Low complexity" evidence="10">
    <location>
        <begin position="722"/>
        <end position="732"/>
    </location>
</feature>
<dbReference type="CDD" id="cd06750">
    <property type="entry name" value="PDZ_shroom2_3_4-like"/>
    <property type="match status" value="1"/>
</dbReference>
<dbReference type="GO" id="GO:0051015">
    <property type="term" value="F:actin filament binding"/>
    <property type="evidence" value="ECO:0007669"/>
    <property type="project" value="InterPro"/>
</dbReference>
<evidence type="ECO:0000256" key="5">
    <source>
        <dbReference type="ARBA" id="ARBA00022553"/>
    </source>
</evidence>
<feature type="region of interest" description="Disordered" evidence="10">
    <location>
        <begin position="1604"/>
        <end position="1644"/>
    </location>
</feature>
<feature type="region of interest" description="Disordered" evidence="10">
    <location>
        <begin position="114"/>
        <end position="186"/>
    </location>
</feature>
<feature type="compositionally biased region" description="Polar residues" evidence="10">
    <location>
        <begin position="152"/>
        <end position="173"/>
    </location>
</feature>